<dbReference type="InterPro" id="IPR011344">
    <property type="entry name" value="ssDNA-bd"/>
</dbReference>
<proteinExistence type="predicted"/>
<dbReference type="PANTHER" id="PTHR10302">
    <property type="entry name" value="SINGLE-STRANDED DNA-BINDING PROTEIN"/>
    <property type="match status" value="1"/>
</dbReference>
<gene>
    <name evidence="1" type="ORF">SASPL_135580</name>
</gene>
<dbReference type="GO" id="GO:0003697">
    <property type="term" value="F:single-stranded DNA binding"/>
    <property type="evidence" value="ECO:0007669"/>
    <property type="project" value="InterPro"/>
</dbReference>
<keyword evidence="2" id="KW-1185">Reference proteome</keyword>
<dbReference type="GO" id="GO:0006264">
    <property type="term" value="P:mitochondrial DNA replication"/>
    <property type="evidence" value="ECO:0007669"/>
    <property type="project" value="TreeGrafter"/>
</dbReference>
<dbReference type="EMBL" id="PNBA02000013">
    <property type="protein sequence ID" value="KAG6403362.1"/>
    <property type="molecule type" value="Genomic_DNA"/>
</dbReference>
<organism evidence="1">
    <name type="scientific">Salvia splendens</name>
    <name type="common">Scarlet sage</name>
    <dbReference type="NCBI Taxonomy" id="180675"/>
    <lineage>
        <taxon>Eukaryota</taxon>
        <taxon>Viridiplantae</taxon>
        <taxon>Streptophyta</taxon>
        <taxon>Embryophyta</taxon>
        <taxon>Tracheophyta</taxon>
        <taxon>Spermatophyta</taxon>
        <taxon>Magnoliopsida</taxon>
        <taxon>eudicotyledons</taxon>
        <taxon>Gunneridae</taxon>
        <taxon>Pentapetalae</taxon>
        <taxon>asterids</taxon>
        <taxon>lamiids</taxon>
        <taxon>Lamiales</taxon>
        <taxon>Lamiaceae</taxon>
        <taxon>Nepetoideae</taxon>
        <taxon>Mentheae</taxon>
        <taxon>Salviinae</taxon>
        <taxon>Salvia</taxon>
        <taxon>Salvia subgen. Calosphace</taxon>
        <taxon>core Calosphace</taxon>
    </lineage>
</organism>
<dbReference type="Proteomes" id="UP000298416">
    <property type="component" value="Unassembled WGS sequence"/>
</dbReference>
<dbReference type="GO" id="GO:0042645">
    <property type="term" value="C:mitochondrial nucleoid"/>
    <property type="evidence" value="ECO:0007669"/>
    <property type="project" value="TreeGrafter"/>
</dbReference>
<name>A0A8X8ZFL7_SALSN</name>
<sequence>MGAKFVPLQLKRTDFISARVFSSNSESVYLRALKLQRPSTVRYQQSLYNFVSLIGEIDYHIKPCSSATAQFGVYAFLNVRRAPHRDLVRILLKFRREMAQLSVQHLKLHDLVYVSGHLGSYLKLSEDGSFVRNYEVPPFESLTNKM</sequence>
<reference evidence="1" key="2">
    <citation type="submission" date="2020-08" db="EMBL/GenBank/DDBJ databases">
        <title>Plant Genome Project.</title>
        <authorList>
            <person name="Zhang R.-G."/>
        </authorList>
    </citation>
    <scope>NUCLEOTIDE SEQUENCE</scope>
    <source>
        <strain evidence="1">Huo1</strain>
        <tissue evidence="1">Leaf</tissue>
    </source>
</reference>
<evidence type="ECO:0000313" key="2">
    <source>
        <dbReference type="Proteomes" id="UP000298416"/>
    </source>
</evidence>
<evidence type="ECO:0000313" key="1">
    <source>
        <dbReference type="EMBL" id="KAG6403362.1"/>
    </source>
</evidence>
<dbReference type="PANTHER" id="PTHR10302:SF18">
    <property type="entry name" value="PROTEIN OSB1, MITOCHONDRIAL"/>
    <property type="match status" value="1"/>
</dbReference>
<comment type="caution">
    <text evidence="1">The sequence shown here is derived from an EMBL/GenBank/DDBJ whole genome shotgun (WGS) entry which is preliminary data.</text>
</comment>
<accession>A0A8X8ZFL7</accession>
<dbReference type="AlphaFoldDB" id="A0A8X8ZFL7"/>
<protein>
    <submittedName>
        <fullName evidence="1">Uncharacterized protein</fullName>
    </submittedName>
</protein>
<reference evidence="1" key="1">
    <citation type="submission" date="2018-01" db="EMBL/GenBank/DDBJ databases">
        <authorList>
            <person name="Mao J.F."/>
        </authorList>
    </citation>
    <scope>NUCLEOTIDE SEQUENCE</scope>
    <source>
        <strain evidence="1">Huo1</strain>
        <tissue evidence="1">Leaf</tissue>
    </source>
</reference>